<reference evidence="1 2" key="1">
    <citation type="submission" date="2020-07" db="EMBL/GenBank/DDBJ databases">
        <title>Highly diverse flavobacterial phages as mortality factor during North Sea spring blooms.</title>
        <authorList>
            <person name="Bartlau N."/>
            <person name="Wichels A."/>
            <person name="Krohne G."/>
            <person name="Adriaenssens E.M."/>
            <person name="Heins A."/>
            <person name="Fuchs B.M."/>
            <person name="Amann R."/>
            <person name="Moraru C."/>
        </authorList>
    </citation>
    <scope>NUCLEOTIDE SEQUENCE [LARGE SCALE GENOMIC DNA]</scope>
</reference>
<evidence type="ECO:0000313" key="2">
    <source>
        <dbReference type="Proteomes" id="UP000693797"/>
    </source>
</evidence>
<sequence>MGIIRLNTLYTPRVIGSSVPIGSVVDIKKGVKENDNITEEMFNQVLKEVEEWTKKESEKVKFSEDKGTRFSEAEETLRHEALSIVSSHIDLNKVLNLSSVVKAIEKFLNGGTRQNYVQIEIDGSSCRDIVMLKGSSCIDLIYNDLMEFDAETIGLIDEEDILTAAHLNGDLTYEWFSEMFDNGESHFEIGLNLLNTNGLVRDLAKAIIMNHGQKSAIESISFASEDVEHNIIGTEDIFSCLQ</sequence>
<dbReference type="Proteomes" id="UP000693797">
    <property type="component" value="Segment"/>
</dbReference>
<accession>A0A8E5EB04</accession>
<dbReference type="EMBL" id="MT732432">
    <property type="protein sequence ID" value="QQV89772.1"/>
    <property type="molecule type" value="Genomic_DNA"/>
</dbReference>
<protein>
    <submittedName>
        <fullName evidence="1">Uncharacterized protein</fullName>
    </submittedName>
</protein>
<evidence type="ECO:0000313" key="1">
    <source>
        <dbReference type="EMBL" id="QQV89772.1"/>
    </source>
</evidence>
<gene>
    <name evidence="1" type="ORF">Calle1_43</name>
</gene>
<organism evidence="1 2">
    <name type="scientific">Cellulophaga phage Calle_1</name>
    <dbReference type="NCBI Taxonomy" id="2745643"/>
    <lineage>
        <taxon>Viruses</taxon>
        <taxon>Duplodnaviria</taxon>
        <taxon>Heunggongvirae</taxon>
        <taxon>Uroviricota</taxon>
        <taxon>Caudoviricetes</taxon>
        <taxon>Pervagoviridae</taxon>
        <taxon>Callevirus</taxon>
        <taxon>Callevirus Calle</taxon>
    </lineage>
</organism>
<keyword evidence="2" id="KW-1185">Reference proteome</keyword>
<name>A0A8E5EB04_9CAUD</name>
<proteinExistence type="predicted"/>